<keyword evidence="2" id="KW-1185">Reference proteome</keyword>
<dbReference type="EMBL" id="SPHZ02000005">
    <property type="protein sequence ID" value="KAF0918754.1"/>
    <property type="molecule type" value="Genomic_DNA"/>
</dbReference>
<comment type="caution">
    <text evidence="1">The sequence shown here is derived from an EMBL/GenBank/DDBJ whole genome shotgun (WGS) entry which is preliminary data.</text>
</comment>
<protein>
    <submittedName>
        <fullName evidence="1">Uncharacterized protein</fullName>
    </submittedName>
</protein>
<dbReference type="AlphaFoldDB" id="A0A6G1E2W3"/>
<gene>
    <name evidence="1" type="ORF">E2562_026063</name>
</gene>
<accession>A0A6G1E2W3</accession>
<proteinExistence type="predicted"/>
<dbReference type="Proteomes" id="UP000479710">
    <property type="component" value="Unassembled WGS sequence"/>
</dbReference>
<name>A0A6G1E2W3_9ORYZ</name>
<reference evidence="1 2" key="1">
    <citation type="submission" date="2019-11" db="EMBL/GenBank/DDBJ databases">
        <title>Whole genome sequence of Oryza granulata.</title>
        <authorList>
            <person name="Li W."/>
        </authorList>
    </citation>
    <scope>NUCLEOTIDE SEQUENCE [LARGE SCALE GENOMIC DNA]</scope>
    <source>
        <strain evidence="2">cv. Menghai</strain>
        <tissue evidence="1">Leaf</tissue>
    </source>
</reference>
<evidence type="ECO:0000313" key="1">
    <source>
        <dbReference type="EMBL" id="KAF0918754.1"/>
    </source>
</evidence>
<evidence type="ECO:0000313" key="2">
    <source>
        <dbReference type="Proteomes" id="UP000479710"/>
    </source>
</evidence>
<sequence>MAEQTQAVVAMHRNGGSTGDVGGAQQLARGGGASRVAALGRGLDAHRRWEDIRSMTMMTLMAAWQQSGNDSDRQ</sequence>
<organism evidence="1 2">
    <name type="scientific">Oryza meyeriana var. granulata</name>
    <dbReference type="NCBI Taxonomy" id="110450"/>
    <lineage>
        <taxon>Eukaryota</taxon>
        <taxon>Viridiplantae</taxon>
        <taxon>Streptophyta</taxon>
        <taxon>Embryophyta</taxon>
        <taxon>Tracheophyta</taxon>
        <taxon>Spermatophyta</taxon>
        <taxon>Magnoliopsida</taxon>
        <taxon>Liliopsida</taxon>
        <taxon>Poales</taxon>
        <taxon>Poaceae</taxon>
        <taxon>BOP clade</taxon>
        <taxon>Oryzoideae</taxon>
        <taxon>Oryzeae</taxon>
        <taxon>Oryzinae</taxon>
        <taxon>Oryza</taxon>
        <taxon>Oryza meyeriana</taxon>
    </lineage>
</organism>